<accession>A0A1D3TWZ8</accession>
<comment type="similarity">
    <text evidence="2">Belongs to the nucleobase:cation symporter-2 (NCS2) (TC 2.A.40) family.</text>
</comment>
<feature type="transmembrane region" description="Helical" evidence="7">
    <location>
        <begin position="412"/>
        <end position="433"/>
    </location>
</feature>
<organism evidence="8 9">
    <name type="scientific">Anaerobium acetethylicum</name>
    <dbReference type="NCBI Taxonomy" id="1619234"/>
    <lineage>
        <taxon>Bacteria</taxon>
        <taxon>Bacillati</taxon>
        <taxon>Bacillota</taxon>
        <taxon>Clostridia</taxon>
        <taxon>Lachnospirales</taxon>
        <taxon>Lachnospiraceae</taxon>
        <taxon>Anaerobium</taxon>
    </lineage>
</organism>
<proteinExistence type="inferred from homology"/>
<dbReference type="RefSeq" id="WP_091235991.1">
    <property type="nucleotide sequence ID" value="NZ_FMKA01000026.1"/>
</dbReference>
<keyword evidence="4 7" id="KW-0812">Transmembrane</keyword>
<feature type="transmembrane region" description="Helical" evidence="7">
    <location>
        <begin position="58"/>
        <end position="79"/>
    </location>
</feature>
<evidence type="ECO:0000313" key="8">
    <source>
        <dbReference type="EMBL" id="SCP98817.1"/>
    </source>
</evidence>
<dbReference type="NCBIfam" id="NF037981">
    <property type="entry name" value="NCS2_1"/>
    <property type="match status" value="1"/>
</dbReference>
<dbReference type="GO" id="GO:0005886">
    <property type="term" value="C:plasma membrane"/>
    <property type="evidence" value="ECO:0007669"/>
    <property type="project" value="UniProtKB-ARBA"/>
</dbReference>
<dbReference type="InterPro" id="IPR006043">
    <property type="entry name" value="NCS2"/>
</dbReference>
<dbReference type="Proteomes" id="UP000199315">
    <property type="component" value="Unassembled WGS sequence"/>
</dbReference>
<evidence type="ECO:0000256" key="7">
    <source>
        <dbReference type="SAM" id="Phobius"/>
    </source>
</evidence>
<keyword evidence="9" id="KW-1185">Reference proteome</keyword>
<feature type="transmembrane region" description="Helical" evidence="7">
    <location>
        <begin position="201"/>
        <end position="222"/>
    </location>
</feature>
<name>A0A1D3TWZ8_9FIRM</name>
<dbReference type="STRING" id="1619234.SAMN05421730_102642"/>
<dbReference type="Pfam" id="PF00860">
    <property type="entry name" value="Xan_ur_permease"/>
    <property type="match status" value="1"/>
</dbReference>
<comment type="subcellular location">
    <subcellularLocation>
        <location evidence="1">Membrane</location>
        <topology evidence="1">Multi-pass membrane protein</topology>
    </subcellularLocation>
</comment>
<evidence type="ECO:0000256" key="2">
    <source>
        <dbReference type="ARBA" id="ARBA00008821"/>
    </source>
</evidence>
<feature type="transmembrane region" description="Helical" evidence="7">
    <location>
        <begin position="320"/>
        <end position="339"/>
    </location>
</feature>
<dbReference type="EMBL" id="FMKA01000026">
    <property type="protein sequence ID" value="SCP98817.1"/>
    <property type="molecule type" value="Genomic_DNA"/>
</dbReference>
<feature type="transmembrane region" description="Helical" evidence="7">
    <location>
        <begin position="142"/>
        <end position="162"/>
    </location>
</feature>
<dbReference type="PANTHER" id="PTHR42810">
    <property type="entry name" value="PURINE PERMEASE C1399.01C-RELATED"/>
    <property type="match status" value="1"/>
</dbReference>
<evidence type="ECO:0000256" key="4">
    <source>
        <dbReference type="ARBA" id="ARBA00022692"/>
    </source>
</evidence>
<dbReference type="AlphaFoldDB" id="A0A1D3TWZ8"/>
<evidence type="ECO:0000256" key="1">
    <source>
        <dbReference type="ARBA" id="ARBA00004141"/>
    </source>
</evidence>
<dbReference type="OrthoDB" id="9805749at2"/>
<keyword evidence="3" id="KW-0813">Transport</keyword>
<gene>
    <name evidence="8" type="ORF">SAMN05421730_102642</name>
</gene>
<evidence type="ECO:0000313" key="9">
    <source>
        <dbReference type="Proteomes" id="UP000199315"/>
    </source>
</evidence>
<dbReference type="InterPro" id="IPR006042">
    <property type="entry name" value="Xan_ur_permease"/>
</dbReference>
<evidence type="ECO:0000256" key="5">
    <source>
        <dbReference type="ARBA" id="ARBA00022989"/>
    </source>
</evidence>
<sequence length="441" mass="46286">MNKDKTKHYASLFEPDGNPGLKKALPMALQHVLAMIVGCVTPAIIIAGVGGLDAGDKVILVQAALFIAAVSTLIQLFPIGKHIGSGLPMILGVGFAYLPTIQAIADSYDIATILGSQLIAGVCAVIVGLFIKKLRIFFPPMITGIVIFTIGLSLYPTAINYMAGGVASKTYGSWQNWLVALITLSVVIFCNHYAKGTLKIASILAGIIVGYIISLFFGMVNFDAVGSASALQLPKPMYFGMKFEPSAIISLSVLFVINSIQAVGDFTATTVGGMDREPSDRELQGGIVAYGLSNILGSFVGGLPTATYSQNVGIVSITKVVNRMVFALAAIIILIGGFVPKFSALLTTIPQCVLGGATISVFATIAMTGLKLIFKAPMNFRNTSVVGLSVAIGMGITQASASLAQFPQWVTVIFGKSPVVLATISAILLNHILPDPDRNKK</sequence>
<dbReference type="GO" id="GO:0042907">
    <property type="term" value="F:xanthine transmembrane transporter activity"/>
    <property type="evidence" value="ECO:0007669"/>
    <property type="project" value="TreeGrafter"/>
</dbReference>
<feature type="transmembrane region" description="Helical" evidence="7">
    <location>
        <begin position="32"/>
        <end position="52"/>
    </location>
</feature>
<evidence type="ECO:0000256" key="6">
    <source>
        <dbReference type="ARBA" id="ARBA00023136"/>
    </source>
</evidence>
<protein>
    <submittedName>
        <fullName evidence="8">Nucleobase:cation symporter-2, NCS2 family</fullName>
    </submittedName>
</protein>
<evidence type="ECO:0000256" key="3">
    <source>
        <dbReference type="ARBA" id="ARBA00022448"/>
    </source>
</evidence>
<keyword evidence="5 7" id="KW-1133">Transmembrane helix</keyword>
<dbReference type="PANTHER" id="PTHR42810:SF2">
    <property type="entry name" value="PURINE PERMEASE C1399.01C-RELATED"/>
    <property type="match status" value="1"/>
</dbReference>
<feature type="transmembrane region" description="Helical" evidence="7">
    <location>
        <begin position="174"/>
        <end position="194"/>
    </location>
</feature>
<feature type="transmembrane region" description="Helical" evidence="7">
    <location>
        <begin position="110"/>
        <end position="130"/>
    </location>
</feature>
<feature type="transmembrane region" description="Helical" evidence="7">
    <location>
        <begin position="86"/>
        <end position="104"/>
    </location>
</feature>
<feature type="transmembrane region" description="Helical" evidence="7">
    <location>
        <begin position="345"/>
        <end position="373"/>
    </location>
</feature>
<keyword evidence="6 7" id="KW-0472">Membrane</keyword>
<feature type="transmembrane region" description="Helical" evidence="7">
    <location>
        <begin position="287"/>
        <end position="308"/>
    </location>
</feature>
<dbReference type="NCBIfam" id="TIGR00801">
    <property type="entry name" value="ncs2"/>
    <property type="match status" value="1"/>
</dbReference>
<reference evidence="8 9" key="1">
    <citation type="submission" date="2016-09" db="EMBL/GenBank/DDBJ databases">
        <authorList>
            <person name="Capua I."/>
            <person name="De Benedictis P."/>
            <person name="Joannis T."/>
            <person name="Lombin L.H."/>
            <person name="Cattoli G."/>
        </authorList>
    </citation>
    <scope>NUCLEOTIDE SEQUENCE [LARGE SCALE GENOMIC DNA]</scope>
    <source>
        <strain evidence="8 9">GluBS11</strain>
    </source>
</reference>